<reference evidence="3" key="2">
    <citation type="submission" date="2020-09" db="EMBL/GenBank/DDBJ databases">
        <authorList>
            <person name="Sun Q."/>
            <person name="Ohkuma M."/>
        </authorList>
    </citation>
    <scope>NUCLEOTIDE SEQUENCE</scope>
    <source>
        <strain evidence="3">JCM 31311</strain>
    </source>
</reference>
<proteinExistence type="predicted"/>
<dbReference type="PANTHER" id="PTHR43625">
    <property type="entry name" value="AFLATOXIN B1 ALDEHYDE REDUCTASE"/>
    <property type="match status" value="1"/>
</dbReference>
<dbReference type="InterPro" id="IPR050791">
    <property type="entry name" value="Aldo-Keto_reductase"/>
</dbReference>
<comment type="caution">
    <text evidence="3">The sequence shown here is derived from an EMBL/GenBank/DDBJ whole genome shotgun (WGS) entry which is preliminary data.</text>
</comment>
<evidence type="ECO:0000313" key="4">
    <source>
        <dbReference type="Proteomes" id="UP000603865"/>
    </source>
</evidence>
<dbReference type="SUPFAM" id="SSF51430">
    <property type="entry name" value="NAD(P)-linked oxidoreductase"/>
    <property type="match status" value="1"/>
</dbReference>
<gene>
    <name evidence="3" type="ORF">GCM10008957_13800</name>
</gene>
<reference evidence="3" key="1">
    <citation type="journal article" date="2014" name="Int. J. Syst. Evol. Microbiol.">
        <title>Complete genome sequence of Corynebacterium casei LMG S-19264T (=DSM 44701T), isolated from a smear-ripened cheese.</title>
        <authorList>
            <consortium name="US DOE Joint Genome Institute (JGI-PGF)"/>
            <person name="Walter F."/>
            <person name="Albersmeier A."/>
            <person name="Kalinowski J."/>
            <person name="Ruckert C."/>
        </authorList>
    </citation>
    <scope>NUCLEOTIDE SEQUENCE</scope>
    <source>
        <strain evidence="3">JCM 31311</strain>
    </source>
</reference>
<dbReference type="InterPro" id="IPR020471">
    <property type="entry name" value="AKR"/>
</dbReference>
<dbReference type="PRINTS" id="PR00069">
    <property type="entry name" value="ALDKETRDTASE"/>
</dbReference>
<keyword evidence="4" id="KW-1185">Reference proteome</keyword>
<dbReference type="RefSeq" id="WP_189088799.1">
    <property type="nucleotide sequence ID" value="NZ_BMQL01000005.1"/>
</dbReference>
<dbReference type="Pfam" id="PF00248">
    <property type="entry name" value="Aldo_ket_red"/>
    <property type="match status" value="1"/>
</dbReference>
<dbReference type="Gene3D" id="3.20.20.100">
    <property type="entry name" value="NADP-dependent oxidoreductase domain"/>
    <property type="match status" value="1"/>
</dbReference>
<evidence type="ECO:0000256" key="1">
    <source>
        <dbReference type="ARBA" id="ARBA00023002"/>
    </source>
</evidence>
<dbReference type="PANTHER" id="PTHR43625:SF40">
    <property type="entry name" value="ALDO-KETO REDUCTASE YAKC [NADP(+)]"/>
    <property type="match status" value="1"/>
</dbReference>
<dbReference type="GO" id="GO:0005737">
    <property type="term" value="C:cytoplasm"/>
    <property type="evidence" value="ECO:0007669"/>
    <property type="project" value="TreeGrafter"/>
</dbReference>
<dbReference type="InterPro" id="IPR023210">
    <property type="entry name" value="NADP_OxRdtase_dom"/>
</dbReference>
<evidence type="ECO:0000259" key="2">
    <source>
        <dbReference type="Pfam" id="PF00248"/>
    </source>
</evidence>
<dbReference type="GO" id="GO:0016491">
    <property type="term" value="F:oxidoreductase activity"/>
    <property type="evidence" value="ECO:0007669"/>
    <property type="project" value="UniProtKB-KW"/>
</dbReference>
<organism evidence="3 4">
    <name type="scientific">Deinococcus ruber</name>
    <dbReference type="NCBI Taxonomy" id="1848197"/>
    <lineage>
        <taxon>Bacteria</taxon>
        <taxon>Thermotogati</taxon>
        <taxon>Deinococcota</taxon>
        <taxon>Deinococci</taxon>
        <taxon>Deinococcales</taxon>
        <taxon>Deinococcaceae</taxon>
        <taxon>Deinococcus</taxon>
    </lineage>
</organism>
<dbReference type="AlphaFoldDB" id="A0A918C2Y9"/>
<sequence>MTQESTQEVNAAASGQFKIGGDLQVNRLGFGAMRITGKGIWGEPDDREEALRVLKRLPELGVDFIDTADSYGPYVSEDLIAQALAPYSNTVVATKGALTRHGPDIWMPVGRPEYLRQCVLMSLRRLKLDQIPLWQLHRIDAKVPQDEQFGVMKQMQQEGLIRHLGLSEVSVDEIKAAQKVFEVTTVQNLYNLVTRQSEDVLDYCESQNIGFIPWFPLAAGNLARPGSLLDDLSHKYESTASGIALAWVLKRSPVMLPIPGTSKVKHLEENVAAASIQLEDADFAALSEQGKQEEARAKAEQAAKR</sequence>
<accession>A0A918C2Y9</accession>
<evidence type="ECO:0000313" key="3">
    <source>
        <dbReference type="EMBL" id="GGR02128.1"/>
    </source>
</evidence>
<keyword evidence="1" id="KW-0560">Oxidoreductase</keyword>
<dbReference type="CDD" id="cd19088">
    <property type="entry name" value="AKR_AKR13B1"/>
    <property type="match status" value="1"/>
</dbReference>
<protein>
    <submittedName>
        <fullName evidence="3">Oxidoreductase</fullName>
    </submittedName>
</protein>
<dbReference type="Proteomes" id="UP000603865">
    <property type="component" value="Unassembled WGS sequence"/>
</dbReference>
<dbReference type="EMBL" id="BMQL01000005">
    <property type="protein sequence ID" value="GGR02128.1"/>
    <property type="molecule type" value="Genomic_DNA"/>
</dbReference>
<dbReference type="InterPro" id="IPR036812">
    <property type="entry name" value="NAD(P)_OxRdtase_dom_sf"/>
</dbReference>
<name>A0A918C2Y9_9DEIO</name>
<feature type="domain" description="NADP-dependent oxidoreductase" evidence="2">
    <location>
        <begin position="27"/>
        <end position="288"/>
    </location>
</feature>